<feature type="transmembrane region" description="Helical" evidence="1">
    <location>
        <begin position="216"/>
        <end position="237"/>
    </location>
</feature>
<protein>
    <recommendedName>
        <fullName evidence="2">Acyltransferase 3 domain-containing protein</fullName>
    </recommendedName>
</protein>
<dbReference type="Pfam" id="PF01757">
    <property type="entry name" value="Acyl_transf_3"/>
    <property type="match status" value="1"/>
</dbReference>
<keyword evidence="1" id="KW-0812">Transmembrane</keyword>
<dbReference type="EMBL" id="FOKU01000008">
    <property type="protein sequence ID" value="SFC31056.1"/>
    <property type="molecule type" value="Genomic_DNA"/>
</dbReference>
<evidence type="ECO:0000313" key="6">
    <source>
        <dbReference type="Proteomes" id="UP000198940"/>
    </source>
</evidence>
<dbReference type="InterPro" id="IPR002656">
    <property type="entry name" value="Acyl_transf_3_dom"/>
</dbReference>
<comment type="caution">
    <text evidence="4">The sequence shown here is derived from an EMBL/GenBank/DDBJ whole genome shotgun (WGS) entry which is preliminary data.</text>
</comment>
<name>A0A1M6ZJD0_9FLAO</name>
<feature type="transmembrane region" description="Helical" evidence="1">
    <location>
        <begin position="48"/>
        <end position="71"/>
    </location>
</feature>
<evidence type="ECO:0000313" key="4">
    <source>
        <dbReference type="EMBL" id="SHL30504.1"/>
    </source>
</evidence>
<feature type="transmembrane region" description="Helical" evidence="1">
    <location>
        <begin position="324"/>
        <end position="343"/>
    </location>
</feature>
<sequence length="398" mass="45593">MTVKTNRLFFVDAMRAWAILMMLQGHFIDGLLEPAFRDLNNGAFRVWLYFRGITAPVFFTVSGFIFTYLLVRMPQKGMDNPRVVKGIRRGLQLVFIGYLLRSNLFGLLKGEIYPSFYFVDVLHCIGLSILTLIGIYLLTINRKKHMFPLTLLGITLVLFLFEPLYKQWSFSFLPEFIANYFTKANGSVFTIIPWLGYATIGAFISILFLRFKDFKYLYPVAIAISLGLGAVLCYALSPTFLAIYEWTGVELFNLLQLNNYLFIRLGNVFVVFAVFMLLRRLINNRTILNIGSSTLSIYVIHYMVLYGSLTGLGLYRFFHHSLTPSVVIPGAVLFMFVCTFLALKYSQYEESIKSSIAWALETAKKQALEIKDISFSMLKELLSRAGLILKRLFRTARG</sequence>
<dbReference type="OrthoDB" id="1418407at2"/>
<evidence type="ECO:0000259" key="2">
    <source>
        <dbReference type="Pfam" id="PF01757"/>
    </source>
</evidence>
<dbReference type="EMBL" id="FRAT01000009">
    <property type="protein sequence ID" value="SHL30504.1"/>
    <property type="molecule type" value="Genomic_DNA"/>
</dbReference>
<proteinExistence type="predicted"/>
<feature type="transmembrane region" description="Helical" evidence="1">
    <location>
        <begin position="257"/>
        <end position="278"/>
    </location>
</feature>
<dbReference type="AlphaFoldDB" id="A0A1M6ZJD0"/>
<keyword evidence="1" id="KW-1133">Transmembrane helix</keyword>
<feature type="transmembrane region" description="Helical" evidence="1">
    <location>
        <begin position="7"/>
        <end position="28"/>
    </location>
</feature>
<feature type="transmembrane region" description="Helical" evidence="1">
    <location>
        <begin position="91"/>
        <end position="110"/>
    </location>
</feature>
<reference evidence="4 5" key="1">
    <citation type="submission" date="2016-11" db="EMBL/GenBank/DDBJ databases">
        <authorList>
            <person name="Varghese N."/>
            <person name="Submissions S."/>
        </authorList>
    </citation>
    <scope>NUCLEOTIDE SEQUENCE [LARGE SCALE GENOMIC DNA]</scope>
    <source>
        <strain evidence="4 5">CGMCC 1.12174</strain>
        <strain evidence="3 6">DSM 26351</strain>
    </source>
</reference>
<dbReference type="STRING" id="1055723.SAMN05216293_3134"/>
<feature type="transmembrane region" description="Helical" evidence="1">
    <location>
        <begin position="146"/>
        <end position="165"/>
    </location>
</feature>
<evidence type="ECO:0000256" key="1">
    <source>
        <dbReference type="SAM" id="Phobius"/>
    </source>
</evidence>
<evidence type="ECO:0000313" key="5">
    <source>
        <dbReference type="Proteomes" id="UP000184031"/>
    </source>
</evidence>
<feature type="domain" description="Acyltransferase 3" evidence="2">
    <location>
        <begin position="10"/>
        <end position="341"/>
    </location>
</feature>
<gene>
    <name evidence="3" type="ORF">SAMN04487891_108233</name>
    <name evidence="4" type="ORF">SAMN05216293_3134</name>
</gene>
<feature type="transmembrane region" description="Helical" evidence="1">
    <location>
        <begin position="299"/>
        <end position="318"/>
    </location>
</feature>
<dbReference type="Proteomes" id="UP000198940">
    <property type="component" value="Unassembled WGS sequence"/>
</dbReference>
<feature type="transmembrane region" description="Helical" evidence="1">
    <location>
        <begin position="116"/>
        <end position="139"/>
    </location>
</feature>
<dbReference type="Proteomes" id="UP000184031">
    <property type="component" value="Unassembled WGS sequence"/>
</dbReference>
<dbReference type="GO" id="GO:0016747">
    <property type="term" value="F:acyltransferase activity, transferring groups other than amino-acyl groups"/>
    <property type="evidence" value="ECO:0007669"/>
    <property type="project" value="InterPro"/>
</dbReference>
<keyword evidence="1" id="KW-0472">Membrane</keyword>
<accession>A0A1M6ZJD0</accession>
<evidence type="ECO:0000313" key="3">
    <source>
        <dbReference type="EMBL" id="SFC31056.1"/>
    </source>
</evidence>
<keyword evidence="6" id="KW-1185">Reference proteome</keyword>
<feature type="transmembrane region" description="Helical" evidence="1">
    <location>
        <begin position="185"/>
        <end position="209"/>
    </location>
</feature>
<organism evidence="4 5">
    <name type="scientific">Flagellimonas taeanensis</name>
    <dbReference type="NCBI Taxonomy" id="1005926"/>
    <lineage>
        <taxon>Bacteria</taxon>
        <taxon>Pseudomonadati</taxon>
        <taxon>Bacteroidota</taxon>
        <taxon>Flavobacteriia</taxon>
        <taxon>Flavobacteriales</taxon>
        <taxon>Flavobacteriaceae</taxon>
        <taxon>Flagellimonas</taxon>
    </lineage>
</organism>
<dbReference type="RefSeq" id="WP_072882064.1">
    <property type="nucleotide sequence ID" value="NZ_FOKU01000008.1"/>
</dbReference>